<evidence type="ECO:0000256" key="6">
    <source>
        <dbReference type="ARBA" id="ARBA00022884"/>
    </source>
</evidence>
<dbReference type="PROSITE" id="PS00648">
    <property type="entry name" value="RIBONUCLEASE_P"/>
    <property type="match status" value="1"/>
</dbReference>
<evidence type="ECO:0000256" key="8">
    <source>
        <dbReference type="NCBIfam" id="TIGR00188"/>
    </source>
</evidence>
<comment type="catalytic activity">
    <reaction evidence="7">
        <text>Endonucleolytic cleavage of RNA, removing 5'-extranucleotides from tRNA precursor.</text>
        <dbReference type="EC" id="3.1.26.5"/>
    </reaction>
</comment>
<dbReference type="Pfam" id="PF00825">
    <property type="entry name" value="Ribonuclease_P"/>
    <property type="match status" value="1"/>
</dbReference>
<sequence length="130" mass="15025">MYTFKKEERLCNKKLIDKLFHNGSSFLCYPFKISWLAAPANQQVPVQVVFAVAKKRYKHAVDRNLIKRRMREAYRILKQQALYDSLCAADKNILLSIGFIGKEIADYSMIEKKMLKTLLQVNTQALAALP</sequence>
<evidence type="ECO:0000256" key="2">
    <source>
        <dbReference type="ARBA" id="ARBA00022694"/>
    </source>
</evidence>
<dbReference type="InterPro" id="IPR000100">
    <property type="entry name" value="RNase_P"/>
</dbReference>
<evidence type="ECO:0000256" key="4">
    <source>
        <dbReference type="ARBA" id="ARBA00022759"/>
    </source>
</evidence>
<dbReference type="InterPro" id="IPR020568">
    <property type="entry name" value="Ribosomal_Su5_D2-typ_SF"/>
</dbReference>
<comment type="caution">
    <text evidence="9">The sequence shown here is derived from an EMBL/GenBank/DDBJ whole genome shotgun (WGS) entry which is preliminary data.</text>
</comment>
<dbReference type="OrthoDB" id="1524972at2"/>
<comment type="subunit">
    <text evidence="7">Consists of a catalytic RNA component (M1 or rnpB) and a protein subunit.</text>
</comment>
<dbReference type="GO" id="GO:0004526">
    <property type="term" value="F:ribonuclease P activity"/>
    <property type="evidence" value="ECO:0007669"/>
    <property type="project" value="UniProtKB-UniRule"/>
</dbReference>
<dbReference type="EC" id="3.1.26.5" evidence="7 8"/>
<keyword evidence="3 7" id="KW-0540">Nuclease</keyword>
<evidence type="ECO:0000313" key="9">
    <source>
        <dbReference type="EMBL" id="RKR83045.1"/>
    </source>
</evidence>
<dbReference type="PANTHER" id="PTHR33992:SF1">
    <property type="entry name" value="RIBONUCLEASE P PROTEIN COMPONENT"/>
    <property type="match status" value="1"/>
</dbReference>
<keyword evidence="6 7" id="KW-0694">RNA-binding</keyword>
<dbReference type="GO" id="GO:0000049">
    <property type="term" value="F:tRNA binding"/>
    <property type="evidence" value="ECO:0007669"/>
    <property type="project" value="UniProtKB-UniRule"/>
</dbReference>
<keyword evidence="5 7" id="KW-0378">Hydrolase</keyword>
<gene>
    <name evidence="7" type="primary">rnpA</name>
    <name evidence="9" type="ORF">BDD43_3245</name>
</gene>
<keyword evidence="2 7" id="KW-0819">tRNA processing</keyword>
<dbReference type="GO" id="GO:0001682">
    <property type="term" value="P:tRNA 5'-leader removal"/>
    <property type="evidence" value="ECO:0007669"/>
    <property type="project" value="UniProtKB-UniRule"/>
</dbReference>
<dbReference type="GO" id="GO:0030677">
    <property type="term" value="C:ribonuclease P complex"/>
    <property type="evidence" value="ECO:0007669"/>
    <property type="project" value="TreeGrafter"/>
</dbReference>
<accession>A0A495J249</accession>
<comment type="function">
    <text evidence="1 7">RNaseP catalyzes the removal of the 5'-leader sequence from pre-tRNA to produce the mature 5'-terminus. It can also cleave other RNA substrates such as 4.5S RNA. The protein component plays an auxiliary but essential role in vivo by binding to the 5'-leader sequence and broadening the substrate specificity of the ribozyme.</text>
</comment>
<evidence type="ECO:0000256" key="5">
    <source>
        <dbReference type="ARBA" id="ARBA00022801"/>
    </source>
</evidence>
<proteinExistence type="inferred from homology"/>
<dbReference type="InterPro" id="IPR020539">
    <property type="entry name" value="RNase_P_CS"/>
</dbReference>
<dbReference type="Gene3D" id="3.30.230.10">
    <property type="match status" value="1"/>
</dbReference>
<dbReference type="RefSeq" id="WP_121198585.1">
    <property type="nucleotide sequence ID" value="NZ_RBKU01000001.1"/>
</dbReference>
<evidence type="ECO:0000256" key="7">
    <source>
        <dbReference type="HAMAP-Rule" id="MF_00227"/>
    </source>
</evidence>
<protein>
    <recommendedName>
        <fullName evidence="7 8">Ribonuclease P protein component</fullName>
        <shortName evidence="7">RNase P protein</shortName>
        <shortName evidence="7">RNaseP protein</shortName>
        <ecNumber evidence="7 8">3.1.26.5</ecNumber>
    </recommendedName>
    <alternativeName>
        <fullName evidence="7">Protein C5</fullName>
    </alternativeName>
</protein>
<dbReference type="EMBL" id="RBKU01000001">
    <property type="protein sequence ID" value="RKR83045.1"/>
    <property type="molecule type" value="Genomic_DNA"/>
</dbReference>
<dbReference type="InterPro" id="IPR014721">
    <property type="entry name" value="Ribsml_uS5_D2-typ_fold_subgr"/>
</dbReference>
<evidence type="ECO:0000313" key="10">
    <source>
        <dbReference type="Proteomes" id="UP000268007"/>
    </source>
</evidence>
<dbReference type="NCBIfam" id="TIGR00188">
    <property type="entry name" value="rnpA"/>
    <property type="match status" value="1"/>
</dbReference>
<organism evidence="9 10">
    <name type="scientific">Mucilaginibacter gracilis</name>
    <dbReference type="NCBI Taxonomy" id="423350"/>
    <lineage>
        <taxon>Bacteria</taxon>
        <taxon>Pseudomonadati</taxon>
        <taxon>Bacteroidota</taxon>
        <taxon>Sphingobacteriia</taxon>
        <taxon>Sphingobacteriales</taxon>
        <taxon>Sphingobacteriaceae</taxon>
        <taxon>Mucilaginibacter</taxon>
    </lineage>
</organism>
<keyword evidence="10" id="KW-1185">Reference proteome</keyword>
<dbReference type="Proteomes" id="UP000268007">
    <property type="component" value="Unassembled WGS sequence"/>
</dbReference>
<dbReference type="GO" id="GO:0042781">
    <property type="term" value="F:3'-tRNA processing endoribonuclease activity"/>
    <property type="evidence" value="ECO:0007669"/>
    <property type="project" value="TreeGrafter"/>
</dbReference>
<dbReference type="AlphaFoldDB" id="A0A495J249"/>
<keyword evidence="4 7" id="KW-0255">Endonuclease</keyword>
<dbReference type="HAMAP" id="MF_00227">
    <property type="entry name" value="RNase_P"/>
    <property type="match status" value="1"/>
</dbReference>
<dbReference type="PANTHER" id="PTHR33992">
    <property type="entry name" value="RIBONUCLEASE P PROTEIN COMPONENT"/>
    <property type="match status" value="1"/>
</dbReference>
<name>A0A495J249_9SPHI</name>
<evidence type="ECO:0000256" key="3">
    <source>
        <dbReference type="ARBA" id="ARBA00022722"/>
    </source>
</evidence>
<reference evidence="9 10" key="1">
    <citation type="submission" date="2018-10" db="EMBL/GenBank/DDBJ databases">
        <title>Genomic Encyclopedia of Archaeal and Bacterial Type Strains, Phase II (KMG-II): from individual species to whole genera.</title>
        <authorList>
            <person name="Goeker M."/>
        </authorList>
    </citation>
    <scope>NUCLEOTIDE SEQUENCE [LARGE SCALE GENOMIC DNA]</scope>
    <source>
        <strain evidence="9 10">DSM 18602</strain>
    </source>
</reference>
<dbReference type="SUPFAM" id="SSF54211">
    <property type="entry name" value="Ribosomal protein S5 domain 2-like"/>
    <property type="match status" value="1"/>
</dbReference>
<evidence type="ECO:0000256" key="1">
    <source>
        <dbReference type="ARBA" id="ARBA00002663"/>
    </source>
</evidence>
<comment type="similarity">
    <text evidence="7">Belongs to the RnpA family.</text>
</comment>